<evidence type="ECO:0000313" key="1">
    <source>
        <dbReference type="EMBL" id="KAH7851065.1"/>
    </source>
</evidence>
<name>A0ACB7YC19_9ERIC</name>
<protein>
    <submittedName>
        <fullName evidence="1">Uncharacterized protein</fullName>
    </submittedName>
</protein>
<dbReference type="EMBL" id="CM037158">
    <property type="protein sequence ID" value="KAH7851065.1"/>
    <property type="molecule type" value="Genomic_DNA"/>
</dbReference>
<sequence length="287" mass="31868">MANAIVVFLALSALTLFPQCVYAYPDAYEVLKEFGYPVGLLPKEVAGYKIDRCTGEFSVYLATKRCNFSTGSYSLIFKQTITGILNKERISRIRGVKVKGLFGWTNLDEVLKIREGFVEISNDGVSGSTIPIEDLLVSPHCGCGFQCKNAPLSSPQCGFGIQPKNIPSSCGSVAIEVQNKLAESNFSTHSTDPVSPPSGFPSQETPELDVNFSKLAAQLEDISDILKEINDRRPNITLLYDEVMKVRDFNESMLLRYFDYLVKNENAGNAFLVKTERHRTMSVQDFC</sequence>
<gene>
    <name evidence="1" type="ORF">Vadar_006897</name>
</gene>
<evidence type="ECO:0000313" key="2">
    <source>
        <dbReference type="Proteomes" id="UP000828048"/>
    </source>
</evidence>
<comment type="caution">
    <text evidence="1">The sequence shown here is derived from an EMBL/GenBank/DDBJ whole genome shotgun (WGS) entry which is preliminary data.</text>
</comment>
<accession>A0ACB7YC19</accession>
<proteinExistence type="predicted"/>
<keyword evidence="2" id="KW-1185">Reference proteome</keyword>
<reference evidence="1 2" key="1">
    <citation type="journal article" date="2021" name="Hortic Res">
        <title>High-quality reference genome and annotation aids understanding of berry development for evergreen blueberry (Vaccinium darrowii).</title>
        <authorList>
            <person name="Yu J."/>
            <person name="Hulse-Kemp A.M."/>
            <person name="Babiker E."/>
            <person name="Staton M."/>
        </authorList>
    </citation>
    <scope>NUCLEOTIDE SEQUENCE [LARGE SCALE GENOMIC DNA]</scope>
    <source>
        <strain evidence="2">cv. NJ 8807/NJ 8810</strain>
        <tissue evidence="1">Young leaf</tissue>
    </source>
</reference>
<organism evidence="1 2">
    <name type="scientific">Vaccinium darrowii</name>
    <dbReference type="NCBI Taxonomy" id="229202"/>
    <lineage>
        <taxon>Eukaryota</taxon>
        <taxon>Viridiplantae</taxon>
        <taxon>Streptophyta</taxon>
        <taxon>Embryophyta</taxon>
        <taxon>Tracheophyta</taxon>
        <taxon>Spermatophyta</taxon>
        <taxon>Magnoliopsida</taxon>
        <taxon>eudicotyledons</taxon>
        <taxon>Gunneridae</taxon>
        <taxon>Pentapetalae</taxon>
        <taxon>asterids</taxon>
        <taxon>Ericales</taxon>
        <taxon>Ericaceae</taxon>
        <taxon>Vaccinioideae</taxon>
        <taxon>Vaccinieae</taxon>
        <taxon>Vaccinium</taxon>
    </lineage>
</organism>
<dbReference type="Proteomes" id="UP000828048">
    <property type="component" value="Chromosome 8"/>
</dbReference>